<gene>
    <name evidence="1" type="ORF">EB233_01785</name>
</gene>
<dbReference type="RefSeq" id="WP_064990315.1">
    <property type="nucleotide sequence ID" value="NZ_CP033361.1"/>
</dbReference>
<organism evidence="1 2">
    <name type="scientific">Mesorhizobium erdmanii</name>
    <dbReference type="NCBI Taxonomy" id="1777866"/>
    <lineage>
        <taxon>Bacteria</taxon>
        <taxon>Pseudomonadati</taxon>
        <taxon>Pseudomonadota</taxon>
        <taxon>Alphaproteobacteria</taxon>
        <taxon>Hyphomicrobiales</taxon>
        <taxon>Phyllobacteriaceae</taxon>
        <taxon>Mesorhizobium</taxon>
    </lineage>
</organism>
<dbReference type="KEGG" id="merd:EB233_01785"/>
<dbReference type="AlphaFoldDB" id="A0A6M7UCG8"/>
<evidence type="ECO:0000313" key="2">
    <source>
        <dbReference type="Proteomes" id="UP000503339"/>
    </source>
</evidence>
<evidence type="ECO:0000313" key="1">
    <source>
        <dbReference type="EMBL" id="QKC74416.1"/>
    </source>
</evidence>
<dbReference type="EMBL" id="CP033361">
    <property type="protein sequence ID" value="QKC74416.1"/>
    <property type="molecule type" value="Genomic_DNA"/>
</dbReference>
<keyword evidence="2" id="KW-1185">Reference proteome</keyword>
<proteinExistence type="predicted"/>
<name>A0A6M7UCG8_9HYPH</name>
<sequence length="269" mass="28528">MPSTVTLHAWATPAFVDGSPVDHTWVTTYDNQQHHYANAAAVAAAGKDYWFCWGSYHPTGGTPGNPTGTLGNQSGHLALARCLVQSNADSATVPAAQGTILIYGIDGVCHQLANQVLYATTGTRLTVKNARGYGASSFLYGTYGLRHAAWASKIQHCLGTSALAAGGAGGVTKMQGLPDDFEEHARSVLGDEEPELLAKLLSLKGEVQNFTAQRIPGFVPPSPETINARNQHLIDQAALLLGPKHFERVFGFPPGEKINLVDPAATSRK</sequence>
<dbReference type="Proteomes" id="UP000503339">
    <property type="component" value="Chromosome"/>
</dbReference>
<accession>A0A6M7UCG8</accession>
<reference evidence="1 2" key="1">
    <citation type="submission" date="2018-10" db="EMBL/GenBank/DDBJ databases">
        <authorList>
            <person name="Perry B.J."/>
            <person name="Sullivan J.T."/>
            <person name="Murphy R.J.T."/>
            <person name="Ramsay J.P."/>
            <person name="Ronson C.W."/>
        </authorList>
    </citation>
    <scope>NUCLEOTIDE SEQUENCE [LARGE SCALE GENOMIC DNA]</scope>
    <source>
        <strain evidence="1 2">NZP2014</strain>
    </source>
</reference>
<protein>
    <submittedName>
        <fullName evidence="1">Uncharacterized protein</fullName>
    </submittedName>
</protein>